<evidence type="ECO:0000313" key="3">
    <source>
        <dbReference type="EMBL" id="KPI44392.1"/>
    </source>
</evidence>
<dbReference type="OrthoDB" id="19908at2759"/>
<dbReference type="Pfam" id="PF21948">
    <property type="entry name" value="LplA-B_cat"/>
    <property type="match status" value="1"/>
</dbReference>
<proteinExistence type="predicted"/>
<dbReference type="PROSITE" id="PS01313">
    <property type="entry name" value="LIPB"/>
    <property type="match status" value="1"/>
</dbReference>
<accession>A0A0N1HFB5</accession>
<dbReference type="AlphaFoldDB" id="A0A0N1HFB5"/>
<dbReference type="InterPro" id="IPR004143">
    <property type="entry name" value="BPL_LPL_catalytic"/>
</dbReference>
<dbReference type="GO" id="GO:0033819">
    <property type="term" value="F:lipoyl(octanoyl) transferase activity"/>
    <property type="evidence" value="ECO:0007669"/>
    <property type="project" value="InterPro"/>
</dbReference>
<feature type="region of interest" description="Disordered" evidence="1">
    <location>
        <begin position="156"/>
        <end position="192"/>
    </location>
</feature>
<dbReference type="VEuPathDB" id="FungiDB:AB675_8650"/>
<keyword evidence="4" id="KW-1185">Reference proteome</keyword>
<dbReference type="InterPro" id="IPR020605">
    <property type="entry name" value="Octanoyltransferase_CS"/>
</dbReference>
<organism evidence="3 4">
    <name type="scientific">Cyphellophora attinorum</name>
    <dbReference type="NCBI Taxonomy" id="1664694"/>
    <lineage>
        <taxon>Eukaryota</taxon>
        <taxon>Fungi</taxon>
        <taxon>Dikarya</taxon>
        <taxon>Ascomycota</taxon>
        <taxon>Pezizomycotina</taxon>
        <taxon>Eurotiomycetes</taxon>
        <taxon>Chaetothyriomycetidae</taxon>
        <taxon>Chaetothyriales</taxon>
        <taxon>Cyphellophoraceae</taxon>
        <taxon>Cyphellophora</taxon>
    </lineage>
</organism>
<evidence type="ECO:0000256" key="1">
    <source>
        <dbReference type="SAM" id="MobiDB-lite"/>
    </source>
</evidence>
<gene>
    <name evidence="3" type="ORF">AB675_8650</name>
</gene>
<dbReference type="GeneID" id="28740994"/>
<dbReference type="Proteomes" id="UP000038010">
    <property type="component" value="Unassembled WGS sequence"/>
</dbReference>
<dbReference type="RefSeq" id="XP_018004355.1">
    <property type="nucleotide sequence ID" value="XM_018149114.1"/>
</dbReference>
<dbReference type="PANTHER" id="PTHR10993:SF7">
    <property type="entry name" value="LIPOYLTRANSFERASE 2, MITOCHONDRIAL-RELATED"/>
    <property type="match status" value="1"/>
</dbReference>
<feature type="compositionally biased region" description="Polar residues" evidence="1">
    <location>
        <begin position="175"/>
        <end position="186"/>
    </location>
</feature>
<dbReference type="Gene3D" id="3.30.930.10">
    <property type="entry name" value="Bira Bifunctional Protein, Domain 2"/>
    <property type="match status" value="1"/>
</dbReference>
<dbReference type="STRING" id="1664694.A0A0N1HFB5"/>
<dbReference type="PANTHER" id="PTHR10993">
    <property type="entry name" value="OCTANOYLTRANSFERASE"/>
    <property type="match status" value="1"/>
</dbReference>
<protein>
    <submittedName>
        <fullName evidence="3">Octanoyltransferase</fullName>
    </submittedName>
</protein>
<dbReference type="PROSITE" id="PS51733">
    <property type="entry name" value="BPL_LPL_CATALYTIC"/>
    <property type="match status" value="1"/>
</dbReference>
<dbReference type="EMBL" id="LFJN01000003">
    <property type="protein sequence ID" value="KPI44392.1"/>
    <property type="molecule type" value="Genomic_DNA"/>
</dbReference>
<evidence type="ECO:0000313" key="4">
    <source>
        <dbReference type="Proteomes" id="UP000038010"/>
    </source>
</evidence>
<keyword evidence="3" id="KW-0808">Transferase</keyword>
<reference evidence="3 4" key="1">
    <citation type="submission" date="2015-06" db="EMBL/GenBank/DDBJ databases">
        <title>Draft genome of the ant-associated black yeast Phialophora attae CBS 131958.</title>
        <authorList>
            <person name="Moreno L.F."/>
            <person name="Stielow B.J."/>
            <person name="de Hoog S."/>
            <person name="Vicente V.A."/>
            <person name="Weiss V.A."/>
            <person name="de Vries M."/>
            <person name="Cruz L.M."/>
            <person name="Souza E.M."/>
        </authorList>
    </citation>
    <scope>NUCLEOTIDE SEQUENCE [LARGE SCALE GENOMIC DNA]</scope>
    <source>
        <strain evidence="3 4">CBS 131958</strain>
    </source>
</reference>
<feature type="domain" description="BPL/LPL catalytic" evidence="2">
    <location>
        <begin position="52"/>
        <end position="265"/>
    </location>
</feature>
<dbReference type="SUPFAM" id="SSF55681">
    <property type="entry name" value="Class II aaRS and biotin synthetases"/>
    <property type="match status" value="1"/>
</dbReference>
<evidence type="ECO:0000259" key="2">
    <source>
        <dbReference type="PROSITE" id="PS51733"/>
    </source>
</evidence>
<sequence>MPAGPLRTRLLHIHLTPRIPYTTSLLIQDQLLNLHWQHRAALKSSTPSPSSPPPPPILLSFSTHPTYTVGRRHLLTNPLSSSQISYLTANDAAAFHPTSRGGLLTYHGPGQCTAYPIIDLRRFGLSARCYVRLLENAVIRTCDGVLERAGAKARTGRSATDPGVWMLKDGAAQPRSDSNSCQPSTEEQADSALPAVSDRKICALGVQVTRGVTAHGVGLNVRDQAIEKRLRKLYYDTEDMTENRRAGYLSYGFSRIVACGLEGKSTTWLSREGVDAGDVNVPCVARELAENIAVGIEETGEKKGLVDGVETVELGRGDVEALKSGSAQIGELSTIERELRRNWQQVEVSVDRTH</sequence>
<dbReference type="InterPro" id="IPR045864">
    <property type="entry name" value="aa-tRNA-synth_II/BPL/LPL"/>
</dbReference>
<name>A0A0N1HFB5_9EURO</name>
<comment type="caution">
    <text evidence="3">The sequence shown here is derived from an EMBL/GenBank/DDBJ whole genome shotgun (WGS) entry which is preliminary data.</text>
</comment>
<dbReference type="GO" id="GO:0009249">
    <property type="term" value="P:protein lipoylation"/>
    <property type="evidence" value="ECO:0007669"/>
    <property type="project" value="InterPro"/>
</dbReference>